<comment type="caution">
    <text evidence="2">The sequence shown here is derived from an EMBL/GenBank/DDBJ whole genome shotgun (WGS) entry which is preliminary data.</text>
</comment>
<dbReference type="GO" id="GO:0035269">
    <property type="term" value="P:protein O-linked glycosylation via mannose"/>
    <property type="evidence" value="ECO:0007669"/>
    <property type="project" value="TreeGrafter"/>
</dbReference>
<organism evidence="2 3">
    <name type="scientific">Popillia japonica</name>
    <name type="common">Japanese beetle</name>
    <dbReference type="NCBI Taxonomy" id="7064"/>
    <lineage>
        <taxon>Eukaryota</taxon>
        <taxon>Metazoa</taxon>
        <taxon>Ecdysozoa</taxon>
        <taxon>Arthropoda</taxon>
        <taxon>Hexapoda</taxon>
        <taxon>Insecta</taxon>
        <taxon>Pterygota</taxon>
        <taxon>Neoptera</taxon>
        <taxon>Endopterygota</taxon>
        <taxon>Coleoptera</taxon>
        <taxon>Polyphaga</taxon>
        <taxon>Scarabaeiformia</taxon>
        <taxon>Scarabaeidae</taxon>
        <taxon>Rutelinae</taxon>
        <taxon>Popillia</taxon>
    </lineage>
</organism>
<dbReference type="PANTHER" id="PTHR44216:SF3">
    <property type="entry name" value="PROTEIN O-MANNOSYL-TRANSFERASE TMTC2"/>
    <property type="match status" value="1"/>
</dbReference>
<dbReference type="GO" id="GO:0000030">
    <property type="term" value="F:mannosyltransferase activity"/>
    <property type="evidence" value="ECO:0007669"/>
    <property type="project" value="TreeGrafter"/>
</dbReference>
<feature type="chain" id="PRO_5043564839" evidence="1">
    <location>
        <begin position="23"/>
        <end position="347"/>
    </location>
</feature>
<reference evidence="2 3" key="1">
    <citation type="journal article" date="2024" name="BMC Genomics">
        <title>De novo assembly and annotation of Popillia japonica's genome with initial clues to its potential as an invasive pest.</title>
        <authorList>
            <person name="Cucini C."/>
            <person name="Boschi S."/>
            <person name="Funari R."/>
            <person name="Cardaioli E."/>
            <person name="Iannotti N."/>
            <person name="Marturano G."/>
            <person name="Paoli F."/>
            <person name="Bruttini M."/>
            <person name="Carapelli A."/>
            <person name="Frati F."/>
            <person name="Nardi F."/>
        </authorList>
    </citation>
    <scope>NUCLEOTIDE SEQUENCE [LARGE SCALE GENOMIC DNA]</scope>
    <source>
        <strain evidence="2">DMR45628</strain>
    </source>
</reference>
<sequence>MDYVSLACCLLAFLLYYNTLDAGFVYDDRRAILSNPDLLPTTPLHKLLENDFWGTPLSDSGSHGSYRPLCVLTFRLNYLLGGFQPWGYHLVNVLLHCLATTLIVKVARHVLPKSPVGPAVTGLLFASHPLHTEAVAGIVGRADLAACILYLLSFLAYTTHVKYRDLLCCECRATKLCRDEDRIKQLRSLKYHRFMANLRNQVTNCNWPKKVLPGDSPIASSSRQTIDFSGMCCWWNRCREWCSLGGCLLLSLGAMLSKETGVTVLGICVLYDFLRIPLLNKFFKPISYSATTYPAALRSFESKSEFNMSLRYFSYSPAHSYVNVTPNIGNTYMYICGPVLLTKPGSS</sequence>
<evidence type="ECO:0000256" key="1">
    <source>
        <dbReference type="SAM" id="SignalP"/>
    </source>
</evidence>
<name>A0AAW1I9J0_POPJA</name>
<accession>A0AAW1I9J0</accession>
<protein>
    <submittedName>
        <fullName evidence="2">Uncharacterized protein</fullName>
    </submittedName>
</protein>
<gene>
    <name evidence="2" type="ORF">QE152_g37644</name>
</gene>
<feature type="signal peptide" evidence="1">
    <location>
        <begin position="1"/>
        <end position="22"/>
    </location>
</feature>
<dbReference type="EMBL" id="JASPKY010000745">
    <property type="protein sequence ID" value="KAK9685838.1"/>
    <property type="molecule type" value="Genomic_DNA"/>
</dbReference>
<keyword evidence="1" id="KW-0732">Signal</keyword>
<dbReference type="PANTHER" id="PTHR44216">
    <property type="entry name" value="PROTEIN O-MANNOSYL-TRANSFERASE TMTC2"/>
    <property type="match status" value="1"/>
</dbReference>
<evidence type="ECO:0000313" key="3">
    <source>
        <dbReference type="Proteomes" id="UP001458880"/>
    </source>
</evidence>
<dbReference type="GO" id="GO:0005789">
    <property type="term" value="C:endoplasmic reticulum membrane"/>
    <property type="evidence" value="ECO:0007669"/>
    <property type="project" value="TreeGrafter"/>
</dbReference>
<dbReference type="InterPro" id="IPR052384">
    <property type="entry name" value="TMTC_O-mannosyltransferase"/>
</dbReference>
<dbReference type="AlphaFoldDB" id="A0AAW1I9J0"/>
<dbReference type="Proteomes" id="UP001458880">
    <property type="component" value="Unassembled WGS sequence"/>
</dbReference>
<proteinExistence type="predicted"/>
<evidence type="ECO:0000313" key="2">
    <source>
        <dbReference type="EMBL" id="KAK9685838.1"/>
    </source>
</evidence>
<keyword evidence="3" id="KW-1185">Reference proteome</keyword>